<dbReference type="PROSITE" id="PS51186">
    <property type="entry name" value="GNAT"/>
    <property type="match status" value="1"/>
</dbReference>
<comment type="caution">
    <text evidence="2">The sequence shown here is derived from an EMBL/GenBank/DDBJ whole genome shotgun (WGS) entry which is preliminary data.</text>
</comment>
<dbReference type="InterPro" id="IPR041496">
    <property type="entry name" value="YitH/HolE_GNAT"/>
</dbReference>
<dbReference type="PANTHER" id="PTHR47237:SF2">
    <property type="entry name" value="BLL4206 PROTEIN"/>
    <property type="match status" value="1"/>
</dbReference>
<dbReference type="CDD" id="cd04301">
    <property type="entry name" value="NAT_SF"/>
    <property type="match status" value="1"/>
</dbReference>
<name>A0A495X7M9_9PSEU</name>
<reference evidence="2 3" key="1">
    <citation type="submission" date="2018-10" db="EMBL/GenBank/DDBJ databases">
        <title>Sequencing the genomes of 1000 actinobacteria strains.</title>
        <authorList>
            <person name="Klenk H.-P."/>
        </authorList>
    </citation>
    <scope>NUCLEOTIDE SEQUENCE [LARGE SCALE GENOMIC DNA]</scope>
    <source>
        <strain evidence="2 3">DSM 43911</strain>
    </source>
</reference>
<dbReference type="InterPro" id="IPR052729">
    <property type="entry name" value="Acyl/Acetyltrans_Enzymes"/>
</dbReference>
<dbReference type="EMBL" id="RBXR01000001">
    <property type="protein sequence ID" value="RKT70002.1"/>
    <property type="molecule type" value="Genomic_DNA"/>
</dbReference>
<feature type="domain" description="N-acetyltransferase" evidence="1">
    <location>
        <begin position="11"/>
        <end position="149"/>
    </location>
</feature>
<dbReference type="SUPFAM" id="SSF55729">
    <property type="entry name" value="Acyl-CoA N-acyltransferases (Nat)"/>
    <property type="match status" value="1"/>
</dbReference>
<sequence length="268" mass="28636">MDGSGVLVGVTVVRALTLDDVPACLALAADRDWPPEEAKWGFLLRVGAGFGLFDGPRLVGTTIITRFGDEHAAVSMVLVASSHGGRGLGRRLVEHALDAAGTPVASLYATGFGKPLYEKLGFRSVGMVAGHFGTLDVPRAGVSEPVTDRERLVKQDAEVFGADRSAMWAEYFDFAREVRVSADGFVGSWRNTDRLMLGPVVAGSLTEAKALISDVADGPSRVDVRDPELAAWLSAHGMPPRFEVDLMVRGEFTGARDRLWAPVMQALG</sequence>
<dbReference type="Gene3D" id="3.40.630.90">
    <property type="match status" value="1"/>
</dbReference>
<dbReference type="PANTHER" id="PTHR47237">
    <property type="entry name" value="SLL0310 PROTEIN"/>
    <property type="match status" value="1"/>
</dbReference>
<protein>
    <submittedName>
        <fullName evidence="2">Acetyltransferase (GNAT) family protein</fullName>
    </submittedName>
</protein>
<evidence type="ECO:0000259" key="1">
    <source>
        <dbReference type="PROSITE" id="PS51186"/>
    </source>
</evidence>
<dbReference type="GO" id="GO:0016747">
    <property type="term" value="F:acyltransferase activity, transferring groups other than amino-acyl groups"/>
    <property type="evidence" value="ECO:0007669"/>
    <property type="project" value="InterPro"/>
</dbReference>
<evidence type="ECO:0000313" key="3">
    <source>
        <dbReference type="Proteomes" id="UP000272729"/>
    </source>
</evidence>
<keyword evidence="3" id="KW-1185">Reference proteome</keyword>
<evidence type="ECO:0000313" key="2">
    <source>
        <dbReference type="EMBL" id="RKT70002.1"/>
    </source>
</evidence>
<dbReference type="Gene3D" id="3.40.630.30">
    <property type="match status" value="1"/>
</dbReference>
<keyword evidence="2" id="KW-0808">Transferase</keyword>
<accession>A0A495X7M9</accession>
<dbReference type="AlphaFoldDB" id="A0A495X7M9"/>
<dbReference type="InterPro" id="IPR000182">
    <property type="entry name" value="GNAT_dom"/>
</dbReference>
<dbReference type="Pfam" id="PF18014">
    <property type="entry name" value="Acetyltransf_18"/>
    <property type="match status" value="1"/>
</dbReference>
<dbReference type="InterPro" id="IPR016181">
    <property type="entry name" value="Acyl_CoA_acyltransferase"/>
</dbReference>
<dbReference type="Pfam" id="PF00583">
    <property type="entry name" value="Acetyltransf_1"/>
    <property type="match status" value="1"/>
</dbReference>
<dbReference type="Proteomes" id="UP000272729">
    <property type="component" value="Unassembled WGS sequence"/>
</dbReference>
<gene>
    <name evidence="2" type="ORF">DFJ66_3243</name>
</gene>
<organism evidence="2 3">
    <name type="scientific">Saccharothrix variisporea</name>
    <dbReference type="NCBI Taxonomy" id="543527"/>
    <lineage>
        <taxon>Bacteria</taxon>
        <taxon>Bacillati</taxon>
        <taxon>Actinomycetota</taxon>
        <taxon>Actinomycetes</taxon>
        <taxon>Pseudonocardiales</taxon>
        <taxon>Pseudonocardiaceae</taxon>
        <taxon>Saccharothrix</taxon>
    </lineage>
</organism>
<proteinExistence type="predicted"/>